<evidence type="ECO:0000313" key="1">
    <source>
        <dbReference type="EMBL" id="EPT04286.1"/>
    </source>
</evidence>
<dbReference type="HOGENOM" id="CLU_042838_0_0_1"/>
<evidence type="ECO:0008006" key="3">
    <source>
        <dbReference type="Google" id="ProtNLM"/>
    </source>
</evidence>
<dbReference type="STRING" id="743788.S8FSU3"/>
<dbReference type="eggNOG" id="ENOG502S2Z2">
    <property type="taxonomic scope" value="Eukaryota"/>
</dbReference>
<dbReference type="InParanoid" id="S8FSU3"/>
<dbReference type="PANTHER" id="PTHR16469">
    <property type="entry name" value="UBIQUITIN-ASSOCIATED AND SH3 DOMAIN-CONTAINING BA-RELATED"/>
    <property type="match status" value="1"/>
</dbReference>
<dbReference type="Proteomes" id="UP000015241">
    <property type="component" value="Unassembled WGS sequence"/>
</dbReference>
<dbReference type="EMBL" id="KE504127">
    <property type="protein sequence ID" value="EPT04286.1"/>
    <property type="molecule type" value="Genomic_DNA"/>
</dbReference>
<dbReference type="PANTHER" id="PTHR16469:SF51">
    <property type="entry name" value="TRANSCRIPTION FACTOR TAU 55 KDA SUBUNIT"/>
    <property type="match status" value="1"/>
</dbReference>
<proteinExistence type="predicted"/>
<dbReference type="OrthoDB" id="414418at2759"/>
<dbReference type="CDD" id="cd07067">
    <property type="entry name" value="HP_PGM_like"/>
    <property type="match status" value="1"/>
</dbReference>
<gene>
    <name evidence="1" type="ORF">FOMPIDRAFT_1021959</name>
</gene>
<dbReference type="SUPFAM" id="SSF53254">
    <property type="entry name" value="Phosphoglycerate mutase-like"/>
    <property type="match status" value="1"/>
</dbReference>
<dbReference type="InterPro" id="IPR029033">
    <property type="entry name" value="His_PPase_superfam"/>
</dbReference>
<dbReference type="AlphaFoldDB" id="S8FSU3"/>
<keyword evidence="2" id="KW-1185">Reference proteome</keyword>
<protein>
    <recommendedName>
        <fullName evidence="3">Phosphoglycerate mutase-like protein</fullName>
    </recommendedName>
</protein>
<name>S8FSU3_FOMSC</name>
<organism evidence="1 2">
    <name type="scientific">Fomitopsis schrenkii</name>
    <name type="common">Brown rot fungus</name>
    <dbReference type="NCBI Taxonomy" id="2126942"/>
    <lineage>
        <taxon>Eukaryota</taxon>
        <taxon>Fungi</taxon>
        <taxon>Dikarya</taxon>
        <taxon>Basidiomycota</taxon>
        <taxon>Agaricomycotina</taxon>
        <taxon>Agaricomycetes</taxon>
        <taxon>Polyporales</taxon>
        <taxon>Fomitopsis</taxon>
    </lineage>
</organism>
<reference evidence="1 2" key="1">
    <citation type="journal article" date="2012" name="Science">
        <title>The Paleozoic origin of enzymatic lignin decomposition reconstructed from 31 fungal genomes.</title>
        <authorList>
            <person name="Floudas D."/>
            <person name="Binder M."/>
            <person name="Riley R."/>
            <person name="Barry K."/>
            <person name="Blanchette R.A."/>
            <person name="Henrissat B."/>
            <person name="Martinez A.T."/>
            <person name="Otillar R."/>
            <person name="Spatafora J.W."/>
            <person name="Yadav J.S."/>
            <person name="Aerts A."/>
            <person name="Benoit I."/>
            <person name="Boyd A."/>
            <person name="Carlson A."/>
            <person name="Copeland A."/>
            <person name="Coutinho P.M."/>
            <person name="de Vries R.P."/>
            <person name="Ferreira P."/>
            <person name="Findley K."/>
            <person name="Foster B."/>
            <person name="Gaskell J."/>
            <person name="Glotzer D."/>
            <person name="Gorecki P."/>
            <person name="Heitman J."/>
            <person name="Hesse C."/>
            <person name="Hori C."/>
            <person name="Igarashi K."/>
            <person name="Jurgens J.A."/>
            <person name="Kallen N."/>
            <person name="Kersten P."/>
            <person name="Kohler A."/>
            <person name="Kuees U."/>
            <person name="Kumar T.K.A."/>
            <person name="Kuo A."/>
            <person name="LaButti K."/>
            <person name="Larrondo L.F."/>
            <person name="Lindquist E."/>
            <person name="Ling A."/>
            <person name="Lombard V."/>
            <person name="Lucas S."/>
            <person name="Lundell T."/>
            <person name="Martin R."/>
            <person name="McLaughlin D.J."/>
            <person name="Morgenstern I."/>
            <person name="Morin E."/>
            <person name="Murat C."/>
            <person name="Nagy L.G."/>
            <person name="Nolan M."/>
            <person name="Ohm R.A."/>
            <person name="Patyshakuliyeva A."/>
            <person name="Rokas A."/>
            <person name="Ruiz-Duenas F.J."/>
            <person name="Sabat G."/>
            <person name="Salamov A."/>
            <person name="Samejima M."/>
            <person name="Schmutz J."/>
            <person name="Slot J.C."/>
            <person name="St John F."/>
            <person name="Stenlid J."/>
            <person name="Sun H."/>
            <person name="Sun S."/>
            <person name="Syed K."/>
            <person name="Tsang A."/>
            <person name="Wiebenga A."/>
            <person name="Young D."/>
            <person name="Pisabarro A."/>
            <person name="Eastwood D.C."/>
            <person name="Martin F."/>
            <person name="Cullen D."/>
            <person name="Grigoriev I.V."/>
            <person name="Hibbett D.S."/>
        </authorList>
    </citation>
    <scope>NUCLEOTIDE SEQUENCE</scope>
    <source>
        <strain evidence="2">FP-58527</strain>
    </source>
</reference>
<dbReference type="Pfam" id="PF00300">
    <property type="entry name" value="His_Phos_1"/>
    <property type="match status" value="1"/>
</dbReference>
<accession>S8FSU3</accession>
<evidence type="ECO:0000313" key="2">
    <source>
        <dbReference type="Proteomes" id="UP000015241"/>
    </source>
</evidence>
<dbReference type="SMART" id="SM00855">
    <property type="entry name" value="PGAM"/>
    <property type="match status" value="1"/>
</dbReference>
<dbReference type="Gene3D" id="3.40.50.1240">
    <property type="entry name" value="Phosphoglycerate mutase-like"/>
    <property type="match status" value="1"/>
</dbReference>
<dbReference type="InterPro" id="IPR013078">
    <property type="entry name" value="His_Pase_superF_clade-1"/>
</dbReference>
<dbReference type="InterPro" id="IPR051710">
    <property type="entry name" value="Phosphatase_SH3-domain"/>
</dbReference>
<sequence>MIETIYIARHGFRLNWVTSEWKSVTGLPRDPPLAAYGLTQAQELADYFLSLPEDQQPTVILSSPYYRCLQTTTPVSKALQVPIFVEHGLSEWYSPVVPGSGLHPRPASASVQRTYFPEVDDSWSTIWYPSRKGEDIDDCHHRCRDFLSALIPEIERRFGDKHKRILLVSHAATIIALSRELVGNRTLPIRVGCCTVSEFTARPGYNGAVGTWQAKRLADGSFLKNGAERDWGFEDIEIANGMVVSHPGQPGTENEPDEPVGLQLLETAARM</sequence>